<dbReference type="GO" id="GO:0016787">
    <property type="term" value="F:hydrolase activity"/>
    <property type="evidence" value="ECO:0007669"/>
    <property type="project" value="UniProtKB-KW"/>
</dbReference>
<accession>A0A179B389</accession>
<evidence type="ECO:0000313" key="2">
    <source>
        <dbReference type="EMBL" id="OAP86166.1"/>
    </source>
</evidence>
<dbReference type="Pfam" id="PF12146">
    <property type="entry name" value="Hydrolase_4"/>
    <property type="match status" value="1"/>
</dbReference>
<dbReference type="AlphaFoldDB" id="A0A179B389"/>
<keyword evidence="3" id="KW-1185">Reference proteome</keyword>
<gene>
    <name evidence="2" type="ORF">A4H34_03045</name>
</gene>
<evidence type="ECO:0000313" key="3">
    <source>
        <dbReference type="Proteomes" id="UP000078368"/>
    </source>
</evidence>
<reference evidence="2 3" key="1">
    <citation type="submission" date="2016-04" db="EMBL/GenBank/DDBJ databases">
        <title>Peptidophaga gingivicola gen. nov., sp. nov., isolated from human subgingival plaque.</title>
        <authorList>
            <person name="Beall C.J."/>
            <person name="Mokrzan E.M."/>
            <person name="Griffen A.L."/>
            <person name="Leys E.J."/>
        </authorList>
    </citation>
    <scope>NUCLEOTIDE SEQUENCE [LARGE SCALE GENOMIC DNA]</scope>
    <source>
        <strain evidence="2 3">BA112</strain>
    </source>
</reference>
<dbReference type="InterPro" id="IPR022742">
    <property type="entry name" value="Hydrolase_4"/>
</dbReference>
<feature type="domain" description="Serine aminopeptidase S33" evidence="1">
    <location>
        <begin position="87"/>
        <end position="272"/>
    </location>
</feature>
<dbReference type="EMBL" id="LVZK01000001">
    <property type="protein sequence ID" value="OAP86166.1"/>
    <property type="molecule type" value="Genomic_DNA"/>
</dbReference>
<dbReference type="STRING" id="1823756.A4H34_03045"/>
<dbReference type="Proteomes" id="UP000078368">
    <property type="component" value="Unassembled WGS sequence"/>
</dbReference>
<protein>
    <submittedName>
        <fullName evidence="2">Alpha/beta hydrolase</fullName>
    </submittedName>
</protein>
<evidence type="ECO:0000259" key="1">
    <source>
        <dbReference type="Pfam" id="PF12146"/>
    </source>
</evidence>
<dbReference type="InterPro" id="IPR029058">
    <property type="entry name" value="AB_hydrolase_fold"/>
</dbReference>
<keyword evidence="2" id="KW-0378">Hydrolase</keyword>
<dbReference type="SUPFAM" id="SSF53474">
    <property type="entry name" value="alpha/beta-Hydrolases"/>
    <property type="match status" value="1"/>
</dbReference>
<dbReference type="RefSeq" id="WP_064231032.1">
    <property type="nucleotide sequence ID" value="NZ_LVZK01000001.1"/>
</dbReference>
<dbReference type="OrthoDB" id="9801217at2"/>
<sequence>MAAEIPPAPASVRPPSPSDILSIRTDCLGPTWVATSFALSEDDGGSPPGRPDVAVLVHEADAGDLAQKSGAAALYLPGFLDSFFHVEQAAAFREAGIPLAGLDMRRCGRSVRSNASRDDLRDIYVREEEIGLAIGRLRSLGAGRIALIGHSTGGLQAALWAADNPGTVDAVVLNSPWLDHNGGAFERGPLTRFIDRVGARRPRLVFSPLFLRYARALHTDFGGEFSFDPRHKPLRRAVARMGFIRTVRRAQARIAAGDVKIDVPLLVAHSDASSRRPRFPRRDDVAVRDAVLGVEDMKRLAPLLSERVDMLEIPGGRHDLALSAKPAREAYTRGVVDWVRKTLGL</sequence>
<organism evidence="2 3">
    <name type="scientific">Peptidiphaga gingivicola</name>
    <dbReference type="NCBI Taxonomy" id="2741497"/>
    <lineage>
        <taxon>Bacteria</taxon>
        <taxon>Bacillati</taxon>
        <taxon>Actinomycetota</taxon>
        <taxon>Actinomycetes</taxon>
        <taxon>Actinomycetales</taxon>
        <taxon>Actinomycetaceae</taxon>
        <taxon>Peptidiphaga</taxon>
    </lineage>
</organism>
<comment type="caution">
    <text evidence="2">The sequence shown here is derived from an EMBL/GenBank/DDBJ whole genome shotgun (WGS) entry which is preliminary data.</text>
</comment>
<proteinExistence type="predicted"/>
<dbReference type="Gene3D" id="3.40.50.1820">
    <property type="entry name" value="alpha/beta hydrolase"/>
    <property type="match status" value="1"/>
</dbReference>
<name>A0A179B389_9ACTO</name>